<dbReference type="Proteomes" id="UP000018001">
    <property type="component" value="Unassembled WGS sequence"/>
</dbReference>
<feature type="signal peptide" evidence="1">
    <location>
        <begin position="1"/>
        <end position="21"/>
    </location>
</feature>
<name>V5FS83_BYSSN</name>
<reference evidence="3" key="1">
    <citation type="journal article" date="2014" name="Genome Announc.">
        <title>Draft genome sequence of the formaldehyde-resistant fungus Byssochlamys spectabilis No. 5 (anamorph Paecilomyces variotii No. 5) (NBRC109023).</title>
        <authorList>
            <person name="Oka T."/>
            <person name="Ekino K."/>
            <person name="Fukuda K."/>
            <person name="Nomura Y."/>
        </authorList>
    </citation>
    <scope>NUCLEOTIDE SEQUENCE [LARGE SCALE GENOMIC DNA]</scope>
    <source>
        <strain evidence="3">No. 5 / NBRC 109023</strain>
    </source>
</reference>
<dbReference type="OrthoDB" id="1894652at2759"/>
<dbReference type="PANTHER" id="PTHR39219">
    <property type="entry name" value="ER MEMBRANE PROTEIN COMPLEX SUBUNIT 10"/>
    <property type="match status" value="1"/>
</dbReference>
<dbReference type="EMBL" id="BAUL01000104">
    <property type="protein sequence ID" value="GAD94878.1"/>
    <property type="molecule type" value="Genomic_DNA"/>
</dbReference>
<evidence type="ECO:0000313" key="3">
    <source>
        <dbReference type="Proteomes" id="UP000018001"/>
    </source>
</evidence>
<protein>
    <recommendedName>
        <fullName evidence="4">ER membrane protein complex subunit 10</fullName>
    </recommendedName>
</protein>
<evidence type="ECO:0000313" key="2">
    <source>
        <dbReference type="EMBL" id="GAD94878.1"/>
    </source>
</evidence>
<keyword evidence="3" id="KW-1185">Reference proteome</keyword>
<dbReference type="PANTHER" id="PTHR39219:SF1">
    <property type="entry name" value="ER MEMBRANE PROTEIN COMPLEX SUBUNIT 10"/>
    <property type="match status" value="1"/>
</dbReference>
<comment type="caution">
    <text evidence="2">The sequence shown here is derived from an EMBL/GenBank/DDBJ whole genome shotgun (WGS) entry which is preliminary data.</text>
</comment>
<proteinExistence type="predicted"/>
<gene>
    <name evidence="2" type="ORF">PVAR5_3511</name>
</gene>
<evidence type="ECO:0008006" key="4">
    <source>
        <dbReference type="Google" id="ProtNLM"/>
    </source>
</evidence>
<dbReference type="AlphaFoldDB" id="V5FS83"/>
<evidence type="ECO:0000256" key="1">
    <source>
        <dbReference type="SAM" id="SignalP"/>
    </source>
</evidence>
<dbReference type="InParanoid" id="V5FS83"/>
<accession>V5FS83</accession>
<sequence>MTPFSILYLCLSLATAVLASASSLAANLPSEIFYWPITAPQPTLLARLAYDPTTLQSKLLSYTPPVDDSTSSEEDALIRIGFFTSTPSNPKQWVGTLVSRSALTTKTDNDTPIFQLLLDSQNDSYHVALSSAQLTLSPTNKDTTAPEPVEIFRSEILPRPALNRPVVVNPDGKGPEEVVEKTFFQKYWWVFLIITFLAMTGSAEPESK</sequence>
<keyword evidence="1" id="KW-0732">Signal</keyword>
<feature type="chain" id="PRO_5004733104" description="ER membrane protein complex subunit 10" evidence="1">
    <location>
        <begin position="22"/>
        <end position="208"/>
    </location>
</feature>
<organism evidence="2 3">
    <name type="scientific">Byssochlamys spectabilis (strain No. 5 / NBRC 109023)</name>
    <name type="common">Paecilomyces variotii</name>
    <dbReference type="NCBI Taxonomy" id="1356009"/>
    <lineage>
        <taxon>Eukaryota</taxon>
        <taxon>Fungi</taxon>
        <taxon>Dikarya</taxon>
        <taxon>Ascomycota</taxon>
        <taxon>Pezizomycotina</taxon>
        <taxon>Eurotiomycetes</taxon>
        <taxon>Eurotiomycetidae</taxon>
        <taxon>Eurotiales</taxon>
        <taxon>Thermoascaceae</taxon>
        <taxon>Paecilomyces</taxon>
    </lineage>
</organism>
<dbReference type="eggNOG" id="ENOG502SCMA">
    <property type="taxonomic scope" value="Eukaryota"/>
</dbReference>
<dbReference type="HOGENOM" id="CLU_071095_0_0_1"/>